<evidence type="ECO:0000313" key="3">
    <source>
        <dbReference type="Proteomes" id="UP000016511"/>
    </source>
</evidence>
<gene>
    <name evidence="2" type="ORF">HMPREF0083_04749</name>
</gene>
<keyword evidence="3" id="KW-1185">Reference proteome</keyword>
<evidence type="ECO:0000313" key="2">
    <source>
        <dbReference type="EMBL" id="ERI07176.1"/>
    </source>
</evidence>
<dbReference type="InterPro" id="IPR041657">
    <property type="entry name" value="HTH_17"/>
</dbReference>
<accession>U1Y8K5</accession>
<sequence>MKLYLGKFGIYIIYLDSMEMREKMLQNYDDIVNIENLMKVLDIGRNTAYKLLRTGELQLFKVGKVYKIPKKCIEEYI</sequence>
<dbReference type="EMBL" id="AWSJ01000292">
    <property type="protein sequence ID" value="ERI07176.1"/>
    <property type="molecule type" value="Genomic_DNA"/>
</dbReference>
<dbReference type="AlphaFoldDB" id="U1Y8K5"/>
<feature type="domain" description="Helix-turn-helix" evidence="1">
    <location>
        <begin position="33"/>
        <end position="77"/>
    </location>
</feature>
<name>U1Y8K5_ANEAE</name>
<comment type="caution">
    <text evidence="2">The sequence shown here is derived from an EMBL/GenBank/DDBJ whole genome shotgun (WGS) entry which is preliminary data.</text>
</comment>
<dbReference type="HOGENOM" id="CLU_140176_16_1_9"/>
<dbReference type="RefSeq" id="WP_021624241.1">
    <property type="nucleotide sequence ID" value="NZ_KE952896.1"/>
</dbReference>
<dbReference type="GeneID" id="92841294"/>
<dbReference type="Proteomes" id="UP000016511">
    <property type="component" value="Unassembled WGS sequence"/>
</dbReference>
<dbReference type="PATRIC" id="fig|649747.3.peg.4277"/>
<protein>
    <recommendedName>
        <fullName evidence="1">Helix-turn-helix domain-containing protein</fullName>
    </recommendedName>
</protein>
<organism evidence="2 3">
    <name type="scientific">Aneurinibacillus aneurinilyticus ATCC 12856</name>
    <dbReference type="NCBI Taxonomy" id="649747"/>
    <lineage>
        <taxon>Bacteria</taxon>
        <taxon>Bacillati</taxon>
        <taxon>Bacillota</taxon>
        <taxon>Bacilli</taxon>
        <taxon>Bacillales</taxon>
        <taxon>Paenibacillaceae</taxon>
        <taxon>Aneurinibacillus group</taxon>
        <taxon>Aneurinibacillus</taxon>
    </lineage>
</organism>
<reference evidence="2 3" key="1">
    <citation type="submission" date="2013-08" db="EMBL/GenBank/DDBJ databases">
        <authorList>
            <person name="Weinstock G."/>
            <person name="Sodergren E."/>
            <person name="Wylie T."/>
            <person name="Fulton L."/>
            <person name="Fulton R."/>
            <person name="Fronick C."/>
            <person name="O'Laughlin M."/>
            <person name="Godfrey J."/>
            <person name="Miner T."/>
            <person name="Herter B."/>
            <person name="Appelbaum E."/>
            <person name="Cordes M."/>
            <person name="Lek S."/>
            <person name="Wollam A."/>
            <person name="Pepin K.H."/>
            <person name="Palsikar V.B."/>
            <person name="Mitreva M."/>
            <person name="Wilson R.K."/>
        </authorList>
    </citation>
    <scope>NUCLEOTIDE SEQUENCE [LARGE SCALE GENOMIC DNA]</scope>
    <source>
        <strain evidence="2 3">ATCC 12856</strain>
    </source>
</reference>
<proteinExistence type="predicted"/>
<dbReference type="Pfam" id="PF12728">
    <property type="entry name" value="HTH_17"/>
    <property type="match status" value="1"/>
</dbReference>
<evidence type="ECO:0000259" key="1">
    <source>
        <dbReference type="Pfam" id="PF12728"/>
    </source>
</evidence>
<dbReference type="STRING" id="649747.HMPREF0083_04749"/>